<dbReference type="PROSITE" id="PS00028">
    <property type="entry name" value="ZINC_FINGER_C2H2_1"/>
    <property type="match status" value="1"/>
</dbReference>
<gene>
    <name evidence="2" type="ORF">EKG83_26755</name>
</gene>
<accession>A0A5Q0H2U4</accession>
<dbReference type="KEGG" id="ssyi:EKG83_26755"/>
<dbReference type="EMBL" id="CP034550">
    <property type="protein sequence ID" value="QFZ20528.1"/>
    <property type="molecule type" value="Genomic_DNA"/>
</dbReference>
<feature type="domain" description="C2H2-type" evidence="1">
    <location>
        <begin position="61"/>
        <end position="83"/>
    </location>
</feature>
<keyword evidence="3" id="KW-1185">Reference proteome</keyword>
<sequence>MSCAVLTPPSPWDNIPSLCSVADLRLTEHYELDYRLTATKALTTPVDGDETAARRWTSYYCTVCRADFTSRLLAFAHLADLAHRLAELPDP</sequence>
<proteinExistence type="predicted"/>
<name>A0A5Q0H2U4_SACSY</name>
<dbReference type="InterPro" id="IPR013087">
    <property type="entry name" value="Znf_C2H2_type"/>
</dbReference>
<evidence type="ECO:0000313" key="3">
    <source>
        <dbReference type="Proteomes" id="UP000325787"/>
    </source>
</evidence>
<evidence type="ECO:0000259" key="1">
    <source>
        <dbReference type="PROSITE" id="PS00028"/>
    </source>
</evidence>
<dbReference type="RefSeq" id="WP_033436051.1">
    <property type="nucleotide sequence ID" value="NZ_CP034550.1"/>
</dbReference>
<evidence type="ECO:0000313" key="2">
    <source>
        <dbReference type="EMBL" id="QFZ20528.1"/>
    </source>
</evidence>
<dbReference type="Proteomes" id="UP000325787">
    <property type="component" value="Chromosome"/>
</dbReference>
<protein>
    <recommendedName>
        <fullName evidence="1">C2H2-type domain-containing protein</fullName>
    </recommendedName>
</protein>
<dbReference type="AlphaFoldDB" id="A0A5Q0H2U4"/>
<organism evidence="2 3">
    <name type="scientific">Saccharothrix syringae</name>
    <name type="common">Nocardiopsis syringae</name>
    <dbReference type="NCBI Taxonomy" id="103733"/>
    <lineage>
        <taxon>Bacteria</taxon>
        <taxon>Bacillati</taxon>
        <taxon>Actinomycetota</taxon>
        <taxon>Actinomycetes</taxon>
        <taxon>Pseudonocardiales</taxon>
        <taxon>Pseudonocardiaceae</taxon>
        <taxon>Saccharothrix</taxon>
    </lineage>
</organism>
<reference evidence="3" key="1">
    <citation type="journal article" date="2021" name="Curr. Microbiol.">
        <title>Complete genome of nocamycin-producing strain Saccharothrix syringae NRRL B-16468 reveals the biosynthetic potential for secondary metabolites.</title>
        <authorList>
            <person name="Mo X."/>
            <person name="Yang S."/>
        </authorList>
    </citation>
    <scope>NUCLEOTIDE SEQUENCE [LARGE SCALE GENOMIC DNA]</scope>
    <source>
        <strain evidence="3">ATCC 51364 / DSM 43886 / JCM 6844 / KCTC 9398 / NBRC 14523 / NRRL B-16468 / INA 2240</strain>
    </source>
</reference>